<evidence type="ECO:0000313" key="1">
    <source>
        <dbReference type="EMBL" id="KAA8717923.1"/>
    </source>
</evidence>
<evidence type="ECO:0000313" key="2">
    <source>
        <dbReference type="Proteomes" id="UP000322181"/>
    </source>
</evidence>
<sequence>MPKSFDFTDIKKLISSARLTSYQSAFKVSDNAELLGIYNWNLELAGALNSLLQLVEVALRNAINEAGKRNIATAAGEHWFEKVPSNLIEDDRGALLADGSKPMIIASQTTDFKAGLAKAKKSAQKILKKKLGETTTAVPTLDQIISQTDFSAWEYILDKSFYDGDATKNFLWPRGFLTAFKKLPTVTGKNKQFQQRDIIRRRIETVRMLRNRVAHNEPIWKDADSDDIADILQKLQDKINDVLELTFWISPALNTFIKNSSVKYRLDMMLCEHEIKNALYKNVALDISDIDSLNQTLTDSKSSTTRVLIKSNGMDGILFSKKNRFN</sequence>
<organism evidence="1 2">
    <name type="scientific">Morganella psychrotolerans</name>
    <dbReference type="NCBI Taxonomy" id="368603"/>
    <lineage>
        <taxon>Bacteria</taxon>
        <taxon>Pseudomonadati</taxon>
        <taxon>Pseudomonadota</taxon>
        <taxon>Gammaproteobacteria</taxon>
        <taxon>Enterobacterales</taxon>
        <taxon>Morganellaceae</taxon>
        <taxon>Morganella</taxon>
    </lineage>
</organism>
<dbReference type="Proteomes" id="UP000322181">
    <property type="component" value="Unassembled WGS sequence"/>
</dbReference>
<gene>
    <name evidence="1" type="ORF">F4V73_08905</name>
</gene>
<proteinExistence type="predicted"/>
<protein>
    <recommendedName>
        <fullName evidence="3">Abi-like protein</fullName>
    </recommendedName>
</protein>
<evidence type="ECO:0008006" key="3">
    <source>
        <dbReference type="Google" id="ProtNLM"/>
    </source>
</evidence>
<dbReference type="EMBL" id="VXKB01000001">
    <property type="protein sequence ID" value="KAA8717923.1"/>
    <property type="molecule type" value="Genomic_DNA"/>
</dbReference>
<accession>A0A5M9RBM8</accession>
<reference evidence="1 2" key="1">
    <citation type="submission" date="2019-09" db="EMBL/GenBank/DDBJ databases">
        <title>Draft genome sequence of various Type strains from the CCUG.</title>
        <authorList>
            <person name="Pineiro-Iglesias B."/>
            <person name="Tunovic T."/>
            <person name="Unosson C."/>
            <person name="Inganas E."/>
            <person name="Ohlen M."/>
            <person name="Cardew S."/>
            <person name="Jensie-Markopoulos S."/>
            <person name="Salva-Serra F."/>
            <person name="Jaen-Luchoro D."/>
            <person name="Karlsson R."/>
            <person name="Svensson-Stadler L."/>
            <person name="Chun J."/>
            <person name="Moore E."/>
        </authorList>
    </citation>
    <scope>NUCLEOTIDE SEQUENCE [LARGE SCALE GENOMIC DNA]</scope>
    <source>
        <strain evidence="1 2">CCUG 53682T</strain>
    </source>
</reference>
<dbReference type="Pfam" id="PF07751">
    <property type="entry name" value="Abi_2"/>
    <property type="match status" value="1"/>
</dbReference>
<dbReference type="AlphaFoldDB" id="A0A5M9RBM8"/>
<dbReference type="RefSeq" id="WP_150384808.1">
    <property type="nucleotide sequence ID" value="NZ_BAAAFS010000001.1"/>
</dbReference>
<dbReference type="InterPro" id="IPR011664">
    <property type="entry name" value="Abi_system_AbiD/AbiF-like"/>
</dbReference>
<name>A0A5M9RBM8_9GAMM</name>
<comment type="caution">
    <text evidence="1">The sequence shown here is derived from an EMBL/GenBank/DDBJ whole genome shotgun (WGS) entry which is preliminary data.</text>
</comment>